<proteinExistence type="predicted"/>
<comment type="caution">
    <text evidence="2">The sequence shown here is derived from an EMBL/GenBank/DDBJ whole genome shotgun (WGS) entry which is preliminary data.</text>
</comment>
<evidence type="ECO:0000313" key="2">
    <source>
        <dbReference type="EMBL" id="RUP51799.1"/>
    </source>
</evidence>
<dbReference type="Proteomes" id="UP000268093">
    <property type="component" value="Unassembled WGS sequence"/>
</dbReference>
<accession>A0A433DLT5</accession>
<feature type="coiled-coil region" evidence="1">
    <location>
        <begin position="59"/>
        <end position="107"/>
    </location>
</feature>
<dbReference type="EMBL" id="RBNI01000457">
    <property type="protein sequence ID" value="RUP51799.1"/>
    <property type="molecule type" value="Genomic_DNA"/>
</dbReference>
<evidence type="ECO:0000313" key="3">
    <source>
        <dbReference type="Proteomes" id="UP000268093"/>
    </source>
</evidence>
<dbReference type="AlphaFoldDB" id="A0A433DLT5"/>
<keyword evidence="3" id="KW-1185">Reference proteome</keyword>
<gene>
    <name evidence="2" type="ORF">BC936DRAFT_145773</name>
</gene>
<sequence>MAIYTLSYIARAYADEFAAVRTSANRFYDVCDQLEEHTKSMGGLEKTITETDKSLIALKEKTEESFKAAMQEENNAKQKLEQLKIDYAKEVELIDRLFEDKMKLEKEQTKLMVIYAEAKENVSRYLQAILHMKTIDEGFARAIYTVNQISRPTIGSKDGYYNAHTSATAKDFVIPDSIKREIEAARQYLPESELEIPTPPEIPKGKTILSQLSMEDVKDYFWKIRKGCRQSLERCESTLAQARAQIEQHDAPLKKMRSNWLTARRRTFELILDGEEDVAKLDALFGEDASSLAPAYVDDGPSTREQLPAYH</sequence>
<reference evidence="2 3" key="1">
    <citation type="journal article" date="2018" name="New Phytol.">
        <title>Phylogenomics of Endogonaceae and evolution of mycorrhizas within Mucoromycota.</title>
        <authorList>
            <person name="Chang Y."/>
            <person name="Desiro A."/>
            <person name="Na H."/>
            <person name="Sandor L."/>
            <person name="Lipzen A."/>
            <person name="Clum A."/>
            <person name="Barry K."/>
            <person name="Grigoriev I.V."/>
            <person name="Martin F.M."/>
            <person name="Stajich J.E."/>
            <person name="Smith M.E."/>
            <person name="Bonito G."/>
            <person name="Spatafora J.W."/>
        </authorList>
    </citation>
    <scope>NUCLEOTIDE SEQUENCE [LARGE SCALE GENOMIC DNA]</scope>
    <source>
        <strain evidence="2 3">GMNB39</strain>
    </source>
</reference>
<protein>
    <submittedName>
        <fullName evidence="2">Uncharacterized protein</fullName>
    </submittedName>
</protein>
<organism evidence="2 3">
    <name type="scientific">Jimgerdemannia flammicorona</name>
    <dbReference type="NCBI Taxonomy" id="994334"/>
    <lineage>
        <taxon>Eukaryota</taxon>
        <taxon>Fungi</taxon>
        <taxon>Fungi incertae sedis</taxon>
        <taxon>Mucoromycota</taxon>
        <taxon>Mucoromycotina</taxon>
        <taxon>Endogonomycetes</taxon>
        <taxon>Endogonales</taxon>
        <taxon>Endogonaceae</taxon>
        <taxon>Jimgerdemannia</taxon>
    </lineage>
</organism>
<evidence type="ECO:0000256" key="1">
    <source>
        <dbReference type="SAM" id="Coils"/>
    </source>
</evidence>
<keyword evidence="1" id="KW-0175">Coiled coil</keyword>
<name>A0A433DLT5_9FUNG</name>